<feature type="compositionally biased region" description="Polar residues" evidence="1">
    <location>
        <begin position="115"/>
        <end position="137"/>
    </location>
</feature>
<evidence type="ECO:0000313" key="2">
    <source>
        <dbReference type="EMBL" id="KAF8451057.1"/>
    </source>
</evidence>
<evidence type="ECO:0000313" key="3">
    <source>
        <dbReference type="Proteomes" id="UP001194468"/>
    </source>
</evidence>
<organism evidence="2 3">
    <name type="scientific">Boletus edulis BED1</name>
    <dbReference type="NCBI Taxonomy" id="1328754"/>
    <lineage>
        <taxon>Eukaryota</taxon>
        <taxon>Fungi</taxon>
        <taxon>Dikarya</taxon>
        <taxon>Basidiomycota</taxon>
        <taxon>Agaricomycotina</taxon>
        <taxon>Agaricomycetes</taxon>
        <taxon>Agaricomycetidae</taxon>
        <taxon>Boletales</taxon>
        <taxon>Boletineae</taxon>
        <taxon>Boletaceae</taxon>
        <taxon>Boletoideae</taxon>
        <taxon>Boletus</taxon>
    </lineage>
</organism>
<keyword evidence="3" id="KW-1185">Reference proteome</keyword>
<dbReference type="Proteomes" id="UP001194468">
    <property type="component" value="Unassembled WGS sequence"/>
</dbReference>
<proteinExistence type="predicted"/>
<evidence type="ECO:0000256" key="1">
    <source>
        <dbReference type="SAM" id="MobiDB-lite"/>
    </source>
</evidence>
<dbReference type="AlphaFoldDB" id="A0AAD4GLF3"/>
<accession>A0AAD4GLF3</accession>
<sequence>MENEMSLPKWAMVSLAKLCDLDNVATSELHFHQYADCVADFSALNNNPASPPDNGFPPPSESLSTYKHKHNRKIISLSSDKDDETSGNPTFTHDTKAIFHHADFKKACTNVAANQQSDQTGSHAINTSNTPLSTIPQDETGPNGILKDINVLDIRTLTLCYYLEQHYQVECLKWAEANGFSSMLQKDCKDSKQKEKTSSTQKLPNV</sequence>
<reference evidence="2" key="1">
    <citation type="submission" date="2019-10" db="EMBL/GenBank/DDBJ databases">
        <authorList>
            <consortium name="DOE Joint Genome Institute"/>
            <person name="Kuo A."/>
            <person name="Miyauchi S."/>
            <person name="Kiss E."/>
            <person name="Drula E."/>
            <person name="Kohler A."/>
            <person name="Sanchez-Garcia M."/>
            <person name="Andreopoulos B."/>
            <person name="Barry K.W."/>
            <person name="Bonito G."/>
            <person name="Buee M."/>
            <person name="Carver A."/>
            <person name="Chen C."/>
            <person name="Cichocki N."/>
            <person name="Clum A."/>
            <person name="Culley D."/>
            <person name="Crous P.W."/>
            <person name="Fauchery L."/>
            <person name="Girlanda M."/>
            <person name="Hayes R."/>
            <person name="Keri Z."/>
            <person name="LaButti K."/>
            <person name="Lipzen A."/>
            <person name="Lombard V."/>
            <person name="Magnuson J."/>
            <person name="Maillard F."/>
            <person name="Morin E."/>
            <person name="Murat C."/>
            <person name="Nolan M."/>
            <person name="Ohm R."/>
            <person name="Pangilinan J."/>
            <person name="Pereira M."/>
            <person name="Perotto S."/>
            <person name="Peter M."/>
            <person name="Riley R."/>
            <person name="Sitrit Y."/>
            <person name="Stielow B."/>
            <person name="Szollosi G."/>
            <person name="Zifcakova L."/>
            <person name="Stursova M."/>
            <person name="Spatafora J.W."/>
            <person name="Tedersoo L."/>
            <person name="Vaario L.-M."/>
            <person name="Yamada A."/>
            <person name="Yan M."/>
            <person name="Wang P."/>
            <person name="Xu J."/>
            <person name="Bruns T."/>
            <person name="Baldrian P."/>
            <person name="Vilgalys R."/>
            <person name="Henrissat B."/>
            <person name="Grigoriev I.V."/>
            <person name="Hibbett D."/>
            <person name="Nagy L.G."/>
            <person name="Martin F.M."/>
        </authorList>
    </citation>
    <scope>NUCLEOTIDE SEQUENCE</scope>
    <source>
        <strain evidence="2">BED1</strain>
    </source>
</reference>
<reference evidence="2" key="2">
    <citation type="journal article" date="2020" name="Nat. Commun.">
        <title>Large-scale genome sequencing of mycorrhizal fungi provides insights into the early evolution of symbiotic traits.</title>
        <authorList>
            <person name="Miyauchi S."/>
            <person name="Kiss E."/>
            <person name="Kuo A."/>
            <person name="Drula E."/>
            <person name="Kohler A."/>
            <person name="Sanchez-Garcia M."/>
            <person name="Morin E."/>
            <person name="Andreopoulos B."/>
            <person name="Barry K.W."/>
            <person name="Bonito G."/>
            <person name="Buee M."/>
            <person name="Carver A."/>
            <person name="Chen C."/>
            <person name="Cichocki N."/>
            <person name="Clum A."/>
            <person name="Culley D."/>
            <person name="Crous P.W."/>
            <person name="Fauchery L."/>
            <person name="Girlanda M."/>
            <person name="Hayes R.D."/>
            <person name="Keri Z."/>
            <person name="LaButti K."/>
            <person name="Lipzen A."/>
            <person name="Lombard V."/>
            <person name="Magnuson J."/>
            <person name="Maillard F."/>
            <person name="Murat C."/>
            <person name="Nolan M."/>
            <person name="Ohm R.A."/>
            <person name="Pangilinan J."/>
            <person name="Pereira M.F."/>
            <person name="Perotto S."/>
            <person name="Peter M."/>
            <person name="Pfister S."/>
            <person name="Riley R."/>
            <person name="Sitrit Y."/>
            <person name="Stielow J.B."/>
            <person name="Szollosi G."/>
            <person name="Zifcakova L."/>
            <person name="Stursova M."/>
            <person name="Spatafora J.W."/>
            <person name="Tedersoo L."/>
            <person name="Vaario L.M."/>
            <person name="Yamada A."/>
            <person name="Yan M."/>
            <person name="Wang P."/>
            <person name="Xu J."/>
            <person name="Bruns T."/>
            <person name="Baldrian P."/>
            <person name="Vilgalys R."/>
            <person name="Dunand C."/>
            <person name="Henrissat B."/>
            <person name="Grigoriev I.V."/>
            <person name="Hibbett D."/>
            <person name="Nagy L.G."/>
            <person name="Martin F.M."/>
        </authorList>
    </citation>
    <scope>NUCLEOTIDE SEQUENCE</scope>
    <source>
        <strain evidence="2">BED1</strain>
    </source>
</reference>
<comment type="caution">
    <text evidence="2">The sequence shown here is derived from an EMBL/GenBank/DDBJ whole genome shotgun (WGS) entry which is preliminary data.</text>
</comment>
<protein>
    <submittedName>
        <fullName evidence="2">Uncharacterized protein</fullName>
    </submittedName>
</protein>
<gene>
    <name evidence="2" type="ORF">L210DRAFT_3500262</name>
</gene>
<feature type="region of interest" description="Disordered" evidence="1">
    <location>
        <begin position="115"/>
        <end position="144"/>
    </location>
</feature>
<feature type="region of interest" description="Disordered" evidence="1">
    <location>
        <begin position="48"/>
        <end position="67"/>
    </location>
</feature>
<dbReference type="EMBL" id="WHUW01000002">
    <property type="protein sequence ID" value="KAF8451057.1"/>
    <property type="molecule type" value="Genomic_DNA"/>
</dbReference>
<name>A0AAD4GLF3_BOLED</name>
<feature type="compositionally biased region" description="Pro residues" evidence="1">
    <location>
        <begin position="49"/>
        <end position="60"/>
    </location>
</feature>